<dbReference type="AlphaFoldDB" id="A0A3D8GXW4"/>
<dbReference type="Gene3D" id="2.40.100.20">
    <property type="match status" value="1"/>
</dbReference>
<evidence type="ECO:0000313" key="3">
    <source>
        <dbReference type="Proteomes" id="UP000256431"/>
    </source>
</evidence>
<dbReference type="Proteomes" id="UP000256431">
    <property type="component" value="Unassembled WGS sequence"/>
</dbReference>
<reference evidence="2 3" key="1">
    <citation type="submission" date="2018-08" db="EMBL/GenBank/DDBJ databases">
        <title>Genome sequence of Marinobacter flavimaris KCTC 12185.</title>
        <authorList>
            <person name="Chun J."/>
            <person name="Kim B.-Y."/>
            <person name="Choi S.-B."/>
            <person name="Kwak M.-J."/>
        </authorList>
    </citation>
    <scope>NUCLEOTIDE SEQUENCE [LARGE SCALE GENOMIC DNA]</scope>
    <source>
        <strain evidence="2 3">KCTC 12185</strain>
    </source>
</reference>
<name>A0A3D8GXW4_9GAMM</name>
<protein>
    <submittedName>
        <fullName evidence="2">Cyclophilin</fullName>
    </submittedName>
</protein>
<organism evidence="2 3">
    <name type="scientific">Marinobacter flavimaris</name>
    <dbReference type="NCBI Taxonomy" id="262076"/>
    <lineage>
        <taxon>Bacteria</taxon>
        <taxon>Pseudomonadati</taxon>
        <taxon>Pseudomonadota</taxon>
        <taxon>Gammaproteobacteria</taxon>
        <taxon>Pseudomonadales</taxon>
        <taxon>Marinobacteraceae</taxon>
        <taxon>Marinobacter</taxon>
    </lineage>
</organism>
<dbReference type="EMBL" id="QRDH01000013">
    <property type="protein sequence ID" value="RDU39298.1"/>
    <property type="molecule type" value="Genomic_DNA"/>
</dbReference>
<keyword evidence="3" id="KW-1185">Reference proteome</keyword>
<dbReference type="SUPFAM" id="SSF50891">
    <property type="entry name" value="Cyclophilin-like"/>
    <property type="match status" value="1"/>
</dbReference>
<dbReference type="InterPro" id="IPR041183">
    <property type="entry name" value="Cyclophilin-like"/>
</dbReference>
<dbReference type="Pfam" id="PF18050">
    <property type="entry name" value="Cyclophil_like2"/>
    <property type="match status" value="1"/>
</dbReference>
<evidence type="ECO:0000259" key="1">
    <source>
        <dbReference type="Pfam" id="PF18050"/>
    </source>
</evidence>
<sequence length="133" mass="14314">MAQAESSSTKEDAVNTETEIILDIDGSIVHVSLEDSAATRDFLAQLPLTLSFGDYHGIEKVSDLPSRLSTEGAPAGFDPQVGSFTYYAPWGNLAIFYRDFGYSRSLVNLGTVTSGLEHLSQSDSFTATISVAR</sequence>
<gene>
    <name evidence="2" type="ORF">DXI23_19140</name>
</gene>
<dbReference type="InterPro" id="IPR029000">
    <property type="entry name" value="Cyclophilin-like_dom_sf"/>
</dbReference>
<proteinExistence type="predicted"/>
<accession>A0A3D8GXW4</accession>
<evidence type="ECO:0000313" key="2">
    <source>
        <dbReference type="EMBL" id="RDU39298.1"/>
    </source>
</evidence>
<feature type="domain" description="Cyclophilin-like" evidence="1">
    <location>
        <begin position="23"/>
        <end position="129"/>
    </location>
</feature>
<comment type="caution">
    <text evidence="2">The sequence shown here is derived from an EMBL/GenBank/DDBJ whole genome shotgun (WGS) entry which is preliminary data.</text>
</comment>